<evidence type="ECO:0000256" key="3">
    <source>
        <dbReference type="ARBA" id="ARBA00023002"/>
    </source>
</evidence>
<organism evidence="6 7">
    <name type="scientific">Sanguibacter inulinus</name>
    <dbReference type="NCBI Taxonomy" id="60922"/>
    <lineage>
        <taxon>Bacteria</taxon>
        <taxon>Bacillati</taxon>
        <taxon>Actinomycetota</taxon>
        <taxon>Actinomycetes</taxon>
        <taxon>Micrococcales</taxon>
        <taxon>Sanguibacteraceae</taxon>
        <taxon>Sanguibacter</taxon>
    </lineage>
</organism>
<evidence type="ECO:0000313" key="7">
    <source>
        <dbReference type="Proteomes" id="UP000561011"/>
    </source>
</evidence>
<keyword evidence="4" id="KW-0503">Monooxygenase</keyword>
<keyword evidence="7" id="KW-1185">Reference proteome</keyword>
<dbReference type="EMBL" id="JACBYE010000037">
    <property type="protein sequence ID" value="NYS94552.1"/>
    <property type="molecule type" value="Genomic_DNA"/>
</dbReference>
<evidence type="ECO:0000256" key="1">
    <source>
        <dbReference type="ARBA" id="ARBA00022630"/>
    </source>
</evidence>
<gene>
    <name evidence="6" type="ORF">HZZ10_13615</name>
</gene>
<evidence type="ECO:0000256" key="4">
    <source>
        <dbReference type="ARBA" id="ARBA00023033"/>
    </source>
</evidence>
<dbReference type="Gene3D" id="3.20.20.30">
    <property type="entry name" value="Luciferase-like domain"/>
    <property type="match status" value="1"/>
</dbReference>
<dbReference type="GO" id="GO:0004497">
    <property type="term" value="F:monooxygenase activity"/>
    <property type="evidence" value="ECO:0007669"/>
    <property type="project" value="UniProtKB-KW"/>
</dbReference>
<reference evidence="6 7" key="1">
    <citation type="submission" date="2020-07" db="EMBL/GenBank/DDBJ databases">
        <title>MOT database genomes.</title>
        <authorList>
            <person name="Joseph S."/>
            <person name="Aduse-Opoku J."/>
            <person name="Hashim A."/>
            <person name="Wade W."/>
            <person name="Curtis M."/>
        </authorList>
    </citation>
    <scope>NUCLEOTIDE SEQUENCE [LARGE SCALE GENOMIC DNA]</scope>
    <source>
        <strain evidence="6 7">DSM 100099</strain>
    </source>
</reference>
<keyword evidence="3" id="KW-0560">Oxidoreductase</keyword>
<protein>
    <submittedName>
        <fullName evidence="6">LLM class flavin-dependent oxidoreductase</fullName>
    </submittedName>
</protein>
<evidence type="ECO:0000313" key="6">
    <source>
        <dbReference type="EMBL" id="NYS94552.1"/>
    </source>
</evidence>
<dbReference type="RefSeq" id="WP_179913915.1">
    <property type="nucleotide sequence ID" value="NZ_JACBYE010000037.1"/>
</dbReference>
<sequence>MPVEFLGIATTSDASETTERTTASFDKDYLLRIVRAHEHNDWTRVLFAYGSSGPEPSVLASYVAAHLDTVELLLAHRPNVSYPTFAAKSFATLDQLSQGRLSVHFITGGNDHEQQREGDTLTKDERYARTQEYIQVIKKAWTSAEPFDHEGTYYQLADFVAEIKPYEGRVPTISFGGSSAAAFQVGAAEADIYAVWGEPLASTSEQIETVHAAAAAAGRVTPPRIHAAFRPIIAPTEALAWEKADQVLGRIEARKAAAGGSISRRHPLTKPENAGSQRLLEIAARGDRHDSVLWTAPAKATGGAGNSNALVGTPEQVAEALLAYYDLGVRILSARGYDLLHDAADFGRYVIPLVREGVAQRDAELARESSDEADAERRAAAHAALARQGAIAAAAEAVA</sequence>
<keyword evidence="1" id="KW-0285">Flavoprotein</keyword>
<dbReference type="CDD" id="cd01094">
    <property type="entry name" value="Alkanesulfonate_monoxygenase"/>
    <property type="match status" value="1"/>
</dbReference>
<dbReference type="GO" id="GO:0016705">
    <property type="term" value="F:oxidoreductase activity, acting on paired donors, with incorporation or reduction of molecular oxygen"/>
    <property type="evidence" value="ECO:0007669"/>
    <property type="project" value="InterPro"/>
</dbReference>
<keyword evidence="2" id="KW-0288">FMN</keyword>
<dbReference type="Proteomes" id="UP000561011">
    <property type="component" value="Unassembled WGS sequence"/>
</dbReference>
<dbReference type="Pfam" id="PF00296">
    <property type="entry name" value="Bac_luciferase"/>
    <property type="match status" value="1"/>
</dbReference>
<dbReference type="InterPro" id="IPR050172">
    <property type="entry name" value="SsuD_RutA_monooxygenase"/>
</dbReference>
<proteinExistence type="predicted"/>
<dbReference type="AlphaFoldDB" id="A0A853EY58"/>
<feature type="domain" description="Luciferase-like" evidence="5">
    <location>
        <begin position="19"/>
        <end position="330"/>
    </location>
</feature>
<accession>A0A853EY58</accession>
<evidence type="ECO:0000259" key="5">
    <source>
        <dbReference type="Pfam" id="PF00296"/>
    </source>
</evidence>
<dbReference type="InterPro" id="IPR011251">
    <property type="entry name" value="Luciferase-like_dom"/>
</dbReference>
<dbReference type="PANTHER" id="PTHR42847">
    <property type="entry name" value="ALKANESULFONATE MONOOXYGENASE"/>
    <property type="match status" value="1"/>
</dbReference>
<dbReference type="InterPro" id="IPR036661">
    <property type="entry name" value="Luciferase-like_sf"/>
</dbReference>
<dbReference type="SUPFAM" id="SSF51679">
    <property type="entry name" value="Bacterial luciferase-like"/>
    <property type="match status" value="1"/>
</dbReference>
<evidence type="ECO:0000256" key="2">
    <source>
        <dbReference type="ARBA" id="ARBA00022643"/>
    </source>
</evidence>
<dbReference type="PANTHER" id="PTHR42847:SF4">
    <property type="entry name" value="ALKANESULFONATE MONOOXYGENASE-RELATED"/>
    <property type="match status" value="1"/>
</dbReference>
<comment type="caution">
    <text evidence="6">The sequence shown here is derived from an EMBL/GenBank/DDBJ whole genome shotgun (WGS) entry which is preliminary data.</text>
</comment>
<name>A0A853EY58_9MICO</name>